<feature type="transmembrane region" description="Helical" evidence="7">
    <location>
        <begin position="20"/>
        <end position="38"/>
    </location>
</feature>
<dbReference type="GO" id="GO:0015628">
    <property type="term" value="P:protein secretion by the type II secretion system"/>
    <property type="evidence" value="ECO:0007669"/>
    <property type="project" value="InterPro"/>
</dbReference>
<accession>A0A4R1CIX8</accession>
<dbReference type="AlphaFoldDB" id="A0A4R1CIX8"/>
<sequence>MANSLTARRRGDNGFTLIELLIVIVILGVLAAIVVFSVRGIVDRGDKAACQANYESALTAAEAYYAKNGTDAATWGDLKPGFLHSDPSNTGKANIDVGGTPAAPTKGSSC</sequence>
<dbReference type="GO" id="GO:0016020">
    <property type="term" value="C:membrane"/>
    <property type="evidence" value="ECO:0007669"/>
    <property type="project" value="UniProtKB-SubCell"/>
</dbReference>
<evidence type="ECO:0000256" key="7">
    <source>
        <dbReference type="SAM" id="Phobius"/>
    </source>
</evidence>
<dbReference type="SUPFAM" id="SSF54523">
    <property type="entry name" value="Pili subunits"/>
    <property type="match status" value="1"/>
</dbReference>
<dbReference type="RefSeq" id="WP_131581125.1">
    <property type="nucleotide sequence ID" value="NZ_SJZJ01000001.1"/>
</dbReference>
<evidence type="ECO:0000256" key="5">
    <source>
        <dbReference type="ARBA" id="ARBA00023136"/>
    </source>
</evidence>
<dbReference type="OrthoDB" id="3826845at2"/>
<evidence type="ECO:0000256" key="1">
    <source>
        <dbReference type="ARBA" id="ARBA00004167"/>
    </source>
</evidence>
<keyword evidence="4 7" id="KW-1133">Transmembrane helix</keyword>
<keyword evidence="9" id="KW-1185">Reference proteome</keyword>
<dbReference type="Gene3D" id="3.30.700.10">
    <property type="entry name" value="Glycoprotein, Type 4 Pilin"/>
    <property type="match status" value="1"/>
</dbReference>
<evidence type="ECO:0000256" key="4">
    <source>
        <dbReference type="ARBA" id="ARBA00022989"/>
    </source>
</evidence>
<dbReference type="Pfam" id="PF07963">
    <property type="entry name" value="N_methyl"/>
    <property type="match status" value="1"/>
</dbReference>
<feature type="region of interest" description="Disordered" evidence="6">
    <location>
        <begin position="86"/>
        <end position="110"/>
    </location>
</feature>
<evidence type="ECO:0000313" key="8">
    <source>
        <dbReference type="EMBL" id="TCJ31219.1"/>
    </source>
</evidence>
<comment type="caution">
    <text evidence="8">The sequence shown here is derived from an EMBL/GenBank/DDBJ whole genome shotgun (WGS) entry which is preliminary data.</text>
</comment>
<dbReference type="InterPro" id="IPR012902">
    <property type="entry name" value="N_methyl_site"/>
</dbReference>
<name>A0A4R1CIX8_9ACTN</name>
<evidence type="ECO:0000256" key="6">
    <source>
        <dbReference type="SAM" id="MobiDB-lite"/>
    </source>
</evidence>
<dbReference type="InterPro" id="IPR045584">
    <property type="entry name" value="Pilin-like"/>
</dbReference>
<dbReference type="InterPro" id="IPR002416">
    <property type="entry name" value="T2SS_protein-GspH"/>
</dbReference>
<dbReference type="EMBL" id="SJZJ01000001">
    <property type="protein sequence ID" value="TCJ31219.1"/>
    <property type="molecule type" value="Genomic_DNA"/>
</dbReference>
<keyword evidence="2" id="KW-0488">Methylation</keyword>
<organism evidence="8 9">
    <name type="scientific">Nocardioides jejuensis</name>
    <dbReference type="NCBI Taxonomy" id="2502782"/>
    <lineage>
        <taxon>Bacteria</taxon>
        <taxon>Bacillati</taxon>
        <taxon>Actinomycetota</taxon>
        <taxon>Actinomycetes</taxon>
        <taxon>Propionibacteriales</taxon>
        <taxon>Nocardioidaceae</taxon>
        <taxon>Nocardioides</taxon>
    </lineage>
</organism>
<proteinExistence type="predicted"/>
<dbReference type="PANTHER" id="PTHR30093">
    <property type="entry name" value="GENERAL SECRETION PATHWAY PROTEIN G"/>
    <property type="match status" value="1"/>
</dbReference>
<dbReference type="GO" id="GO:0015627">
    <property type="term" value="C:type II protein secretion system complex"/>
    <property type="evidence" value="ECO:0007669"/>
    <property type="project" value="InterPro"/>
</dbReference>
<comment type="subcellular location">
    <subcellularLocation>
        <location evidence="1">Membrane</location>
        <topology evidence="1">Single-pass membrane protein</topology>
    </subcellularLocation>
</comment>
<evidence type="ECO:0000256" key="3">
    <source>
        <dbReference type="ARBA" id="ARBA00022692"/>
    </source>
</evidence>
<dbReference type="Proteomes" id="UP000295453">
    <property type="component" value="Unassembled WGS sequence"/>
</dbReference>
<keyword evidence="3 7" id="KW-0812">Transmembrane</keyword>
<evidence type="ECO:0000256" key="2">
    <source>
        <dbReference type="ARBA" id="ARBA00022481"/>
    </source>
</evidence>
<keyword evidence="5 7" id="KW-0472">Membrane</keyword>
<evidence type="ECO:0000313" key="9">
    <source>
        <dbReference type="Proteomes" id="UP000295453"/>
    </source>
</evidence>
<dbReference type="NCBIfam" id="TIGR02532">
    <property type="entry name" value="IV_pilin_GFxxxE"/>
    <property type="match status" value="1"/>
</dbReference>
<dbReference type="PRINTS" id="PR00885">
    <property type="entry name" value="BCTERIALGSPH"/>
</dbReference>
<protein>
    <submittedName>
        <fullName evidence="8">Prepilin-type N-terminal cleavage/methylation domain-containing protein</fullName>
    </submittedName>
</protein>
<reference evidence="8 9" key="1">
    <citation type="submission" date="2019-03" db="EMBL/GenBank/DDBJ databases">
        <authorList>
            <person name="Kim M.K.M."/>
        </authorList>
    </citation>
    <scope>NUCLEOTIDE SEQUENCE [LARGE SCALE GENOMIC DNA]</scope>
    <source>
        <strain evidence="8 9">18JY15-6</strain>
    </source>
</reference>
<gene>
    <name evidence="8" type="ORF">EPD65_01210</name>
</gene>